<evidence type="ECO:0000313" key="2">
    <source>
        <dbReference type="EMBL" id="MBB6544652.1"/>
    </source>
</evidence>
<proteinExistence type="predicted"/>
<feature type="domain" description="Ice-binding protein C-terminal" evidence="1">
    <location>
        <begin position="115"/>
        <end position="135"/>
    </location>
</feature>
<dbReference type="InterPro" id="IPR013424">
    <property type="entry name" value="Ice-binding_C"/>
</dbReference>
<dbReference type="NCBIfam" id="TIGR02595">
    <property type="entry name" value="PEP_CTERM"/>
    <property type="match status" value="1"/>
</dbReference>
<accession>A0A7X0TUR5</accession>
<name>A0A7X0TUR5_9GAMM</name>
<protein>
    <recommendedName>
        <fullName evidence="1">Ice-binding protein C-terminal domain-containing protein</fullName>
    </recommendedName>
</protein>
<evidence type="ECO:0000259" key="1">
    <source>
        <dbReference type="Pfam" id="PF07589"/>
    </source>
</evidence>
<dbReference type="Pfam" id="PF07589">
    <property type="entry name" value="PEP-CTERM"/>
    <property type="match status" value="1"/>
</dbReference>
<organism evidence="2 3">
    <name type="scientific">Thalassotalea piscium</name>
    <dbReference type="NCBI Taxonomy" id="1230533"/>
    <lineage>
        <taxon>Bacteria</taxon>
        <taxon>Pseudomonadati</taxon>
        <taxon>Pseudomonadota</taxon>
        <taxon>Gammaproteobacteria</taxon>
        <taxon>Alteromonadales</taxon>
        <taxon>Colwelliaceae</taxon>
        <taxon>Thalassotalea</taxon>
    </lineage>
</organism>
<dbReference type="EMBL" id="JACHHU010000034">
    <property type="protein sequence ID" value="MBB6544652.1"/>
    <property type="molecule type" value="Genomic_DNA"/>
</dbReference>
<dbReference type="AlphaFoldDB" id="A0A7X0TUR5"/>
<gene>
    <name evidence="2" type="ORF">HNQ55_003185</name>
</gene>
<evidence type="ECO:0000313" key="3">
    <source>
        <dbReference type="Proteomes" id="UP000537141"/>
    </source>
</evidence>
<sequence length="137" mass="14408">MLADYTFFLNMIGPNGTFGYDQINVSCADHALGNSSTGNGGGTATDCNLANANSTYTNGLLSNSVAQNSWKPHWFLPNFDPNMNGTYTFALSAFGSGGQELAKTEINVLVGNTTQVPEPTSLVLLALGLLGLRARKA</sequence>
<comment type="caution">
    <text evidence="2">The sequence shown here is derived from an EMBL/GenBank/DDBJ whole genome shotgun (WGS) entry which is preliminary data.</text>
</comment>
<dbReference type="Proteomes" id="UP000537141">
    <property type="component" value="Unassembled WGS sequence"/>
</dbReference>
<reference evidence="2 3" key="1">
    <citation type="submission" date="2020-08" db="EMBL/GenBank/DDBJ databases">
        <title>Genomic Encyclopedia of Type Strains, Phase IV (KMG-IV): sequencing the most valuable type-strain genomes for metagenomic binning, comparative biology and taxonomic classification.</title>
        <authorList>
            <person name="Goeker M."/>
        </authorList>
    </citation>
    <scope>NUCLEOTIDE SEQUENCE [LARGE SCALE GENOMIC DNA]</scope>
    <source>
        <strain evidence="2 3">DSM 26287</strain>
    </source>
</reference>
<dbReference type="RefSeq" id="WP_184425964.1">
    <property type="nucleotide sequence ID" value="NZ_AP027362.1"/>
</dbReference>
<keyword evidence="3" id="KW-1185">Reference proteome</keyword>